<dbReference type="GO" id="GO:0046982">
    <property type="term" value="F:protein heterodimerization activity"/>
    <property type="evidence" value="ECO:0007669"/>
    <property type="project" value="InterPro"/>
</dbReference>
<comment type="caution">
    <text evidence="3">The sequence shown here is derived from an EMBL/GenBank/DDBJ whole genome shotgun (WGS) entry which is preliminary data.</text>
</comment>
<dbReference type="InterPro" id="IPR009072">
    <property type="entry name" value="Histone-fold"/>
</dbReference>
<dbReference type="CDD" id="cd00167">
    <property type="entry name" value="SANT"/>
    <property type="match status" value="1"/>
</dbReference>
<dbReference type="PANTHER" id="PTHR15992">
    <property type="entry name" value="HOLLIDAY JUNCTION RECOGNITION PROTEIN"/>
    <property type="match status" value="1"/>
</dbReference>
<dbReference type="InterPro" id="IPR018465">
    <property type="entry name" value="Scm3/HJURP"/>
</dbReference>
<evidence type="ECO:0000313" key="3">
    <source>
        <dbReference type="EMBL" id="KAH1908048.1"/>
    </source>
</evidence>
<dbReference type="AlphaFoldDB" id="A0A229Y197"/>
<sequence>MERPRKRPRLSLGVHGEDPDDIDLQEARAQNDLRLKSIFERIFEKYGKDFTDIGDEIDLQTGKIVVNNGHLQRMSSEGDTGEKDEAGWFFKEDLPTSTVQISKATLPGSVHDLEVATETGHDDTTDGVQLQRTLTSPQPLPALRLDRAYDEKRPPETGEADLDDDSRSVDSLLDCALIVPNDSDKPDSQALPLESEAFPTKAITTAKPPVQSQQTRGVQANEPVESIWRVPEIKGGFSTPVFYRSRPKLPLTAVRSVSPPKAGSLWALPGQSRCNTDGRKGKRRKKPGVDQRKYKLQSSPVLHDWSFAETPDGNESDDPLQEDYQPSPTPKTPIHIRAKSHLENTPSRTKDERRRLPPQLNPGSQPTINALHGATEPRIANSAASQLEPETIEKRADQCLSVDTHISAAKQHADPAIAQASTPTRAKRTLMTPDEAKLIIRMRQIEGKKWKEVHEHFPQRKLISLIQWNQTHWTERHDKPPRISKPWSKEEVDKLQAFKDQQGLTWSHIRAALPGRSHAEIEFALLRLWAELGQSTDVQGS</sequence>
<feature type="region of interest" description="Disordered" evidence="1">
    <location>
        <begin position="118"/>
        <end position="166"/>
    </location>
</feature>
<feature type="compositionally biased region" description="Acidic residues" evidence="1">
    <location>
        <begin position="312"/>
        <end position="321"/>
    </location>
</feature>
<reference evidence="3" key="1">
    <citation type="submission" date="2021-08" db="EMBL/GenBank/DDBJ databases">
        <title>Global Aspergillus fumigatus from environmental and clinical sources.</title>
        <authorList>
            <person name="Barber A."/>
            <person name="Sae-Ong T."/>
        </authorList>
    </citation>
    <scope>NUCLEOTIDE SEQUENCE</scope>
    <source>
        <strain evidence="3">NRZ-2016-071</strain>
    </source>
</reference>
<gene>
    <name evidence="3" type="ORF">KXV57_003816</name>
</gene>
<organism evidence="3 4">
    <name type="scientific">Aspergillus fumigatus</name>
    <name type="common">Neosartorya fumigata</name>
    <dbReference type="NCBI Taxonomy" id="746128"/>
    <lineage>
        <taxon>Eukaryota</taxon>
        <taxon>Fungi</taxon>
        <taxon>Dikarya</taxon>
        <taxon>Ascomycota</taxon>
        <taxon>Pezizomycotina</taxon>
        <taxon>Eurotiomycetes</taxon>
        <taxon>Eurotiomycetidae</taxon>
        <taxon>Eurotiales</taxon>
        <taxon>Aspergillaceae</taxon>
        <taxon>Aspergillus</taxon>
        <taxon>Aspergillus subgen. Fumigati</taxon>
    </lineage>
</organism>
<dbReference type="PANTHER" id="PTHR15992:SF5">
    <property type="entry name" value="HOLLIDAY JUNCTION RECOGNITION PROTEIN"/>
    <property type="match status" value="1"/>
</dbReference>
<dbReference type="Gene3D" id="1.10.20.10">
    <property type="entry name" value="Histone, subunit A"/>
    <property type="match status" value="1"/>
</dbReference>
<dbReference type="SUPFAM" id="SSF46689">
    <property type="entry name" value="Homeodomain-like"/>
    <property type="match status" value="1"/>
</dbReference>
<evidence type="ECO:0000313" key="4">
    <source>
        <dbReference type="Proteomes" id="UP000813423"/>
    </source>
</evidence>
<evidence type="ECO:0000259" key="2">
    <source>
        <dbReference type="SMART" id="SM00717"/>
    </source>
</evidence>
<proteinExistence type="predicted"/>
<feature type="compositionally biased region" description="Basic and acidic residues" evidence="1">
    <location>
        <begin position="144"/>
        <end position="156"/>
    </location>
</feature>
<feature type="region of interest" description="Disordered" evidence="1">
    <location>
        <begin position="1"/>
        <end position="20"/>
    </location>
</feature>
<accession>A0A229Y197</accession>
<dbReference type="InterPro" id="IPR009057">
    <property type="entry name" value="Homeodomain-like_sf"/>
</dbReference>
<dbReference type="InterPro" id="IPR001005">
    <property type="entry name" value="SANT/Myb"/>
</dbReference>
<protein>
    <recommendedName>
        <fullName evidence="2">Myb-like domain-containing protein</fullName>
    </recommendedName>
</protein>
<feature type="domain" description="Myb-like" evidence="2">
    <location>
        <begin position="483"/>
        <end position="531"/>
    </location>
</feature>
<dbReference type="Proteomes" id="UP000813423">
    <property type="component" value="Unassembled WGS sequence"/>
</dbReference>
<feature type="region of interest" description="Disordered" evidence="1">
    <location>
        <begin position="256"/>
        <end position="370"/>
    </location>
</feature>
<dbReference type="EMBL" id="JAIBSC010000023">
    <property type="protein sequence ID" value="KAH1908048.1"/>
    <property type="molecule type" value="Genomic_DNA"/>
</dbReference>
<feature type="compositionally biased region" description="Polar residues" evidence="1">
    <location>
        <begin position="126"/>
        <end position="137"/>
    </location>
</feature>
<dbReference type="GO" id="GO:0042393">
    <property type="term" value="F:histone binding"/>
    <property type="evidence" value="ECO:0007669"/>
    <property type="project" value="InterPro"/>
</dbReference>
<dbReference type="Pfam" id="PF10384">
    <property type="entry name" value="Scm3"/>
    <property type="match status" value="1"/>
</dbReference>
<dbReference type="GO" id="GO:0005634">
    <property type="term" value="C:nucleus"/>
    <property type="evidence" value="ECO:0007669"/>
    <property type="project" value="InterPro"/>
</dbReference>
<name>A0A229Y197_ASPFM</name>
<evidence type="ECO:0000256" key="1">
    <source>
        <dbReference type="SAM" id="MobiDB-lite"/>
    </source>
</evidence>
<dbReference type="SMART" id="SM00717">
    <property type="entry name" value="SANT"/>
    <property type="match status" value="2"/>
</dbReference>
<feature type="domain" description="Myb-like" evidence="2">
    <location>
        <begin position="427"/>
        <end position="475"/>
    </location>
</feature>